<gene>
    <name evidence="4" type="ORF">GCM10023187_35940</name>
</gene>
<keyword evidence="1" id="KW-0677">Repeat</keyword>
<dbReference type="InterPro" id="IPR019734">
    <property type="entry name" value="TPR_rpt"/>
</dbReference>
<dbReference type="Proteomes" id="UP001500936">
    <property type="component" value="Unassembled WGS sequence"/>
</dbReference>
<feature type="repeat" description="TPR" evidence="3">
    <location>
        <begin position="53"/>
        <end position="86"/>
    </location>
</feature>
<reference evidence="5" key="1">
    <citation type="journal article" date="2019" name="Int. J. Syst. Evol. Microbiol.">
        <title>The Global Catalogue of Microorganisms (GCM) 10K type strain sequencing project: providing services to taxonomists for standard genome sequencing and annotation.</title>
        <authorList>
            <consortium name="The Broad Institute Genomics Platform"/>
            <consortium name="The Broad Institute Genome Sequencing Center for Infectious Disease"/>
            <person name="Wu L."/>
            <person name="Ma J."/>
        </authorList>
    </citation>
    <scope>NUCLEOTIDE SEQUENCE [LARGE SCALE GENOMIC DNA]</scope>
    <source>
        <strain evidence="5">JCM 17925</strain>
    </source>
</reference>
<dbReference type="Gene3D" id="1.25.40.10">
    <property type="entry name" value="Tetratricopeptide repeat domain"/>
    <property type="match status" value="3"/>
</dbReference>
<dbReference type="Pfam" id="PF14559">
    <property type="entry name" value="TPR_19"/>
    <property type="match status" value="1"/>
</dbReference>
<dbReference type="Pfam" id="PF13181">
    <property type="entry name" value="TPR_8"/>
    <property type="match status" value="2"/>
</dbReference>
<dbReference type="RefSeq" id="WP_345269272.1">
    <property type="nucleotide sequence ID" value="NZ_BAABHB010000007.1"/>
</dbReference>
<sequence length="586" mass="65749">MEGLITHTWRKWVLAGAGCLAVLAIIPVQAQRKARPKEEQSGIGGGTLNQGIDESLFTEGMKYIMTDEPTKAIAQFEKLIQKNPANAAAQYAVASALLKSGKITEALSYAQKAYQLDNGNKYYALQLAEIFVKQKRYAEAENLYEAVLQKGPDNIEYGVELAAIYLFDDKPDKALETYDKVEKVLGLNEEIIRQKQRIYLKQNKVDKAIEEAEKLAAAEPGEPDYLIEGAELLIANDRLPQALTWLERALKISPDLPQAHVLLADVYRKQGNMEKYRQELKYVFSNPNLEANIKARILSSYMDMAGENPTAKNDALKMAQDLVQANPKDAGSQVMMADLLMQMGKKAEARDAYVKAARVDGSVFEVWGAILELDGALNQVDSLLVHANQALEVFPTQGQLWLAKGSGHLFKRQYQDAVDALEESRRLLVTNKELSRNINAQLGDAFNGLGDYARSDEAYEQVLKADPNNDYVLNNYSYFLSLRKEKLPQALQMSQKLVERNPNNATYLDTYAWVLYVMKEYSKARQYLEKALQADPANVSGTIIEHYGDVLYQLGERDKAVEQWKKAKLKGENSEQLDKKIATGKI</sequence>
<evidence type="ECO:0000313" key="4">
    <source>
        <dbReference type="EMBL" id="GAA4410843.1"/>
    </source>
</evidence>
<feature type="repeat" description="TPR" evidence="3">
    <location>
        <begin position="505"/>
        <end position="538"/>
    </location>
</feature>
<evidence type="ECO:0000313" key="5">
    <source>
        <dbReference type="Proteomes" id="UP001500936"/>
    </source>
</evidence>
<dbReference type="InterPro" id="IPR011990">
    <property type="entry name" value="TPR-like_helical_dom_sf"/>
</dbReference>
<evidence type="ECO:0000256" key="2">
    <source>
        <dbReference type="ARBA" id="ARBA00022803"/>
    </source>
</evidence>
<dbReference type="SUPFAM" id="SSF48452">
    <property type="entry name" value="TPR-like"/>
    <property type="match status" value="2"/>
</dbReference>
<name>A0ABP8KME5_9BACT</name>
<evidence type="ECO:0000256" key="3">
    <source>
        <dbReference type="PROSITE-ProRule" id="PRU00339"/>
    </source>
</evidence>
<feature type="repeat" description="TPR" evidence="3">
    <location>
        <begin position="436"/>
        <end position="469"/>
    </location>
</feature>
<proteinExistence type="predicted"/>
<dbReference type="PANTHER" id="PTHR12558">
    <property type="entry name" value="CELL DIVISION CYCLE 16,23,27"/>
    <property type="match status" value="1"/>
</dbReference>
<organism evidence="4 5">
    <name type="scientific">Nibrella viscosa</name>
    <dbReference type="NCBI Taxonomy" id="1084524"/>
    <lineage>
        <taxon>Bacteria</taxon>
        <taxon>Pseudomonadati</taxon>
        <taxon>Bacteroidota</taxon>
        <taxon>Cytophagia</taxon>
        <taxon>Cytophagales</taxon>
        <taxon>Spirosomataceae</taxon>
        <taxon>Nibrella</taxon>
    </lineage>
</organism>
<dbReference type="SMART" id="SM00028">
    <property type="entry name" value="TPR"/>
    <property type="match status" value="10"/>
</dbReference>
<dbReference type="Pfam" id="PF07719">
    <property type="entry name" value="TPR_2"/>
    <property type="match status" value="1"/>
</dbReference>
<keyword evidence="2 3" id="KW-0802">TPR repeat</keyword>
<dbReference type="Pfam" id="PF13414">
    <property type="entry name" value="TPR_11"/>
    <property type="match status" value="1"/>
</dbReference>
<protein>
    <submittedName>
        <fullName evidence="4">Tetratricopeptide repeat protein</fullName>
    </submittedName>
</protein>
<comment type="caution">
    <text evidence="4">The sequence shown here is derived from an EMBL/GenBank/DDBJ whole genome shotgun (WGS) entry which is preliminary data.</text>
</comment>
<dbReference type="PROSITE" id="PS50005">
    <property type="entry name" value="TPR"/>
    <property type="match status" value="3"/>
</dbReference>
<dbReference type="EMBL" id="BAABHB010000007">
    <property type="protein sequence ID" value="GAA4410843.1"/>
    <property type="molecule type" value="Genomic_DNA"/>
</dbReference>
<dbReference type="PANTHER" id="PTHR12558:SF13">
    <property type="entry name" value="CELL DIVISION CYCLE PROTEIN 27 HOMOLOG"/>
    <property type="match status" value="1"/>
</dbReference>
<evidence type="ECO:0000256" key="1">
    <source>
        <dbReference type="ARBA" id="ARBA00022737"/>
    </source>
</evidence>
<dbReference type="InterPro" id="IPR013105">
    <property type="entry name" value="TPR_2"/>
</dbReference>
<accession>A0ABP8KME5</accession>
<keyword evidence="5" id="KW-1185">Reference proteome</keyword>